<dbReference type="PROSITE" id="PS00894">
    <property type="entry name" value="HTH_DEOR_1"/>
    <property type="match status" value="1"/>
</dbReference>
<dbReference type="InterPro" id="IPR028349">
    <property type="entry name" value="PafC-like"/>
</dbReference>
<evidence type="ECO:0000313" key="5">
    <source>
        <dbReference type="EMBL" id="MDV2884505.1"/>
    </source>
</evidence>
<proteinExistence type="predicted"/>
<gene>
    <name evidence="5" type="ORF">RYX45_04890</name>
</gene>
<evidence type="ECO:0000259" key="4">
    <source>
        <dbReference type="PROSITE" id="PS51000"/>
    </source>
</evidence>
<dbReference type="InterPro" id="IPR026881">
    <property type="entry name" value="WYL_dom"/>
</dbReference>
<name>A0AAJ2L0V9_ALKPS</name>
<evidence type="ECO:0000313" key="6">
    <source>
        <dbReference type="Proteomes" id="UP001285636"/>
    </source>
</evidence>
<dbReference type="RefSeq" id="WP_289236703.1">
    <property type="nucleotide sequence ID" value="NZ_CP117835.1"/>
</dbReference>
<dbReference type="GO" id="GO:0003700">
    <property type="term" value="F:DNA-binding transcription factor activity"/>
    <property type="evidence" value="ECO:0007669"/>
    <property type="project" value="InterPro"/>
</dbReference>
<dbReference type="PANTHER" id="PTHR34580">
    <property type="match status" value="1"/>
</dbReference>
<keyword evidence="3" id="KW-0804">Transcription</keyword>
<evidence type="ECO:0000256" key="1">
    <source>
        <dbReference type="ARBA" id="ARBA00023015"/>
    </source>
</evidence>
<dbReference type="PROSITE" id="PS52050">
    <property type="entry name" value="WYL"/>
    <property type="match status" value="1"/>
</dbReference>
<dbReference type="InterPro" id="IPR057727">
    <property type="entry name" value="WCX_dom"/>
</dbReference>
<dbReference type="InterPro" id="IPR013196">
    <property type="entry name" value="HTH_11"/>
</dbReference>
<keyword evidence="1" id="KW-0805">Transcription regulation</keyword>
<dbReference type="GO" id="GO:0003677">
    <property type="term" value="F:DNA binding"/>
    <property type="evidence" value="ECO:0007669"/>
    <property type="project" value="UniProtKB-KW"/>
</dbReference>
<dbReference type="InterPro" id="IPR001034">
    <property type="entry name" value="DeoR_HTH"/>
</dbReference>
<dbReference type="Pfam" id="PF25583">
    <property type="entry name" value="WCX"/>
    <property type="match status" value="1"/>
</dbReference>
<evidence type="ECO:0000256" key="2">
    <source>
        <dbReference type="ARBA" id="ARBA00023125"/>
    </source>
</evidence>
<feature type="domain" description="HTH deoR-type" evidence="4">
    <location>
        <begin position="2"/>
        <end position="61"/>
    </location>
</feature>
<dbReference type="Pfam" id="PF13280">
    <property type="entry name" value="WYL"/>
    <property type="match status" value="1"/>
</dbReference>
<dbReference type="Pfam" id="PF08279">
    <property type="entry name" value="HTH_11"/>
    <property type="match status" value="1"/>
</dbReference>
<reference evidence="5" key="1">
    <citation type="submission" date="2023-10" db="EMBL/GenBank/DDBJ databases">
        <title>Screening of Alkalihalophilus pseudofirmusBZ-TG-HK211 and Its Alleviation of Salt Stress on Rapeseed Growth.</title>
        <authorList>
            <person name="Zhao B."/>
            <person name="Guo T."/>
        </authorList>
    </citation>
    <scope>NUCLEOTIDE SEQUENCE</scope>
    <source>
        <strain evidence="5">BZ-TG-HK211</strain>
    </source>
</reference>
<dbReference type="PANTHER" id="PTHR34580:SF1">
    <property type="entry name" value="PROTEIN PAFC"/>
    <property type="match status" value="1"/>
</dbReference>
<dbReference type="InterPro" id="IPR036390">
    <property type="entry name" value="WH_DNA-bd_sf"/>
</dbReference>
<dbReference type="Proteomes" id="UP001285636">
    <property type="component" value="Unassembled WGS sequence"/>
</dbReference>
<comment type="caution">
    <text evidence="5">The sequence shown here is derived from an EMBL/GenBank/DDBJ whole genome shotgun (WGS) entry which is preliminary data.</text>
</comment>
<dbReference type="SUPFAM" id="SSF46785">
    <property type="entry name" value="Winged helix' DNA-binding domain"/>
    <property type="match status" value="1"/>
</dbReference>
<dbReference type="PIRSF" id="PIRSF016838">
    <property type="entry name" value="PafC"/>
    <property type="match status" value="1"/>
</dbReference>
<dbReference type="AlphaFoldDB" id="A0AAJ2L0V9"/>
<dbReference type="EMBL" id="JAWJAY010000001">
    <property type="protein sequence ID" value="MDV2884505.1"/>
    <property type="molecule type" value="Genomic_DNA"/>
</dbReference>
<dbReference type="InterPro" id="IPR051534">
    <property type="entry name" value="CBASS_pafABC_assoc_protein"/>
</dbReference>
<dbReference type="Gene3D" id="1.10.10.10">
    <property type="entry name" value="Winged helix-like DNA-binding domain superfamily/Winged helix DNA-binding domain"/>
    <property type="match status" value="1"/>
</dbReference>
<dbReference type="InterPro" id="IPR036388">
    <property type="entry name" value="WH-like_DNA-bd_sf"/>
</dbReference>
<dbReference type="InterPro" id="IPR018356">
    <property type="entry name" value="Tscrpt_reg_HTH_DeoR_CS"/>
</dbReference>
<keyword evidence="2" id="KW-0238">DNA-binding</keyword>
<evidence type="ECO:0000256" key="3">
    <source>
        <dbReference type="ARBA" id="ARBA00023163"/>
    </source>
</evidence>
<dbReference type="PROSITE" id="PS51000">
    <property type="entry name" value="HTH_DEOR_2"/>
    <property type="match status" value="1"/>
</dbReference>
<protein>
    <submittedName>
        <fullName evidence="5">YafY family protein</fullName>
    </submittedName>
</protein>
<organism evidence="5 6">
    <name type="scientific">Alkalihalophilus pseudofirmus</name>
    <name type="common">Bacillus pseudofirmus</name>
    <dbReference type="NCBI Taxonomy" id="79885"/>
    <lineage>
        <taxon>Bacteria</taxon>
        <taxon>Bacillati</taxon>
        <taxon>Bacillota</taxon>
        <taxon>Bacilli</taxon>
        <taxon>Bacillales</taxon>
        <taxon>Bacillaceae</taxon>
        <taxon>Alkalihalophilus</taxon>
    </lineage>
</organism>
<accession>A0AAJ2L0V9</accession>
<sequence length="325" mass="37704">MRADRLLSILFTLQQNEKMTTKELAKQLEVTERTIHRDMDALSAAGIPVFAERGKYGGWKIVEEYKKAFSGLKESELKTLFLSPSSHLLTDLGIEHEWSDARKKLLATYPAKKKQELTRSWDRIHIDSSTWRKRNAMTKEDELKELQQAVWNDVNVEIDYEKADGKRSNRVISPLGLVAKGRTWYVVAVSNGQLRNFKVSRIHSVTLLSESFDRPVDFNLAEYWHESKQQFIENLPKYKVDIFISPSIVKRLTFTGQFVQIIKIDELNEDGWFPAILSFDTKEEATQYMLGFGDHVRINQPEELKKEVTQMAAAVLRMYEKAKQE</sequence>